<dbReference type="EMBL" id="KZ819300">
    <property type="protein sequence ID" value="PWN96316.1"/>
    <property type="molecule type" value="Genomic_DNA"/>
</dbReference>
<evidence type="ECO:0000256" key="9">
    <source>
        <dbReference type="SAM" id="Phobius"/>
    </source>
</evidence>
<keyword evidence="14" id="KW-1185">Reference proteome</keyword>
<proteinExistence type="predicted"/>
<name>A0A316Z4M3_9BASI</name>
<evidence type="ECO:0000256" key="10">
    <source>
        <dbReference type="SAM" id="SignalP"/>
    </source>
</evidence>
<keyword evidence="5 7" id="KW-0472">Membrane</keyword>
<evidence type="ECO:0000256" key="3">
    <source>
        <dbReference type="ARBA" id="ARBA00022737"/>
    </source>
</evidence>
<dbReference type="PANTHER" id="PTHR12064">
    <property type="entry name" value="METAL TRANSPORTER CNNM"/>
    <property type="match status" value="1"/>
</dbReference>
<dbReference type="Proteomes" id="UP000245946">
    <property type="component" value="Unassembled WGS sequence"/>
</dbReference>
<evidence type="ECO:0000256" key="5">
    <source>
        <dbReference type="ARBA" id="ARBA00023136"/>
    </source>
</evidence>
<evidence type="ECO:0000256" key="6">
    <source>
        <dbReference type="PROSITE-ProRule" id="PRU00703"/>
    </source>
</evidence>
<feature type="transmembrane region" description="Helical" evidence="9">
    <location>
        <begin position="56"/>
        <end position="83"/>
    </location>
</feature>
<keyword evidence="4 7" id="KW-1133">Transmembrane helix</keyword>
<feature type="transmembrane region" description="Helical" evidence="9">
    <location>
        <begin position="171"/>
        <end position="191"/>
    </location>
</feature>
<dbReference type="GeneID" id="37270611"/>
<keyword evidence="6" id="KW-0129">CBS domain</keyword>
<dbReference type="InterPro" id="IPR044751">
    <property type="entry name" value="Ion_transp-like_CBS"/>
</dbReference>
<dbReference type="Pfam" id="PF01595">
    <property type="entry name" value="CNNM"/>
    <property type="match status" value="1"/>
</dbReference>
<evidence type="ECO:0000313" key="14">
    <source>
        <dbReference type="Proteomes" id="UP000245946"/>
    </source>
</evidence>
<dbReference type="SUPFAM" id="SSF54631">
    <property type="entry name" value="CBS-domain pair"/>
    <property type="match status" value="1"/>
</dbReference>
<dbReference type="GO" id="GO:0030026">
    <property type="term" value="P:intracellular manganese ion homeostasis"/>
    <property type="evidence" value="ECO:0007669"/>
    <property type="project" value="TreeGrafter"/>
</dbReference>
<organism evidence="13 14">
    <name type="scientific">Tilletiopsis washingtonensis</name>
    <dbReference type="NCBI Taxonomy" id="58919"/>
    <lineage>
        <taxon>Eukaryota</taxon>
        <taxon>Fungi</taxon>
        <taxon>Dikarya</taxon>
        <taxon>Basidiomycota</taxon>
        <taxon>Ustilaginomycotina</taxon>
        <taxon>Exobasidiomycetes</taxon>
        <taxon>Entylomatales</taxon>
        <taxon>Entylomatales incertae sedis</taxon>
        <taxon>Tilletiopsis</taxon>
    </lineage>
</organism>
<feature type="region of interest" description="Disordered" evidence="8">
    <location>
        <begin position="433"/>
        <end position="582"/>
    </location>
</feature>
<evidence type="ECO:0000256" key="4">
    <source>
        <dbReference type="ARBA" id="ARBA00022989"/>
    </source>
</evidence>
<keyword evidence="10" id="KW-0732">Signal</keyword>
<dbReference type="InterPro" id="IPR046342">
    <property type="entry name" value="CBS_dom_sf"/>
</dbReference>
<feature type="signal peptide" evidence="10">
    <location>
        <begin position="1"/>
        <end position="29"/>
    </location>
</feature>
<evidence type="ECO:0000313" key="13">
    <source>
        <dbReference type="EMBL" id="PWN96316.1"/>
    </source>
</evidence>
<dbReference type="GO" id="GO:0016020">
    <property type="term" value="C:membrane"/>
    <property type="evidence" value="ECO:0007669"/>
    <property type="project" value="UniProtKB-SubCell"/>
</dbReference>
<feature type="compositionally biased region" description="Low complexity" evidence="8">
    <location>
        <begin position="540"/>
        <end position="550"/>
    </location>
</feature>
<evidence type="ECO:0000256" key="8">
    <source>
        <dbReference type="SAM" id="MobiDB-lite"/>
    </source>
</evidence>
<dbReference type="CDD" id="cd04590">
    <property type="entry name" value="CBS_pair_CorC_HlyC_assoc"/>
    <property type="match status" value="1"/>
</dbReference>
<keyword evidence="2 7" id="KW-0812">Transmembrane</keyword>
<feature type="compositionally biased region" description="Polar residues" evidence="8">
    <location>
        <begin position="457"/>
        <end position="469"/>
    </location>
</feature>
<feature type="domain" description="CBS" evidence="11">
    <location>
        <begin position="318"/>
        <end position="379"/>
    </location>
</feature>
<dbReference type="InterPro" id="IPR045095">
    <property type="entry name" value="ACDP"/>
</dbReference>
<evidence type="ECO:0000256" key="2">
    <source>
        <dbReference type="ARBA" id="ARBA00022692"/>
    </source>
</evidence>
<dbReference type="Gene3D" id="3.10.580.10">
    <property type="entry name" value="CBS-domain"/>
    <property type="match status" value="1"/>
</dbReference>
<sequence>MASLSPARRGLSRSLGKLLLLGLSSLSAASPLPALTPFIALHSSHSDEGPRTPLQLFVDVASIIALVLLGGVFAGLTLGLMGLDMVNLQVLSTSGSETEKKHAGKVLRLLEKGRHWVLVVLLLGNVVVNESLPIFLSDFGGTAAVLVSTFLIVIFGEIVPQSICARHGLAIGAYCAPLVHITMLVMAPVAWPTAKLLDWCLGEDHGTTYRKAELKTFVSLHQQIGTDGLNEDEVTIIRAVLELNDKTVASVMTPIEDVYTMSADTIMNEENIQHLVQSGYSRVPVHEPGKPDAILGMLLVKRLITYDPEDAMPASWFQLTPLPETNPDLTLLDTLNYFQQGRSHMILVSKSPGEPKGAMGIVTLEDVIEEVIGEEIIDETDVFVDVHNKIKVVRNRPQQGTSANYAGLVQGIIERRRKSGMMKRSTPLKSYGALGTSVGATGGKASDKVAIKRPGSPMSTTASQASYSTDGGMRGWGSPRNANGPASGGVVLPGGAVIPSRRMSNEPERKDGGSGKTFPRTQTWSHPDASSSNLTVAPGSVSDASESSTSTLVPPPPAPASVTQSPRAVHAQLGEAPPPGAAAAAAAASLPLLDEAIAEQPDAEAQAAGAAAAEAKKQQQQHPILDNARRVFGDEELDERTTLLGNEAKGKGN</sequence>
<feature type="domain" description="CBS" evidence="11">
    <location>
        <begin position="252"/>
        <end position="315"/>
    </location>
</feature>
<comment type="subcellular location">
    <subcellularLocation>
        <location evidence="1">Membrane</location>
        <topology evidence="1">Multi-pass membrane protein</topology>
    </subcellularLocation>
</comment>
<dbReference type="OrthoDB" id="5353557at2759"/>
<evidence type="ECO:0000256" key="7">
    <source>
        <dbReference type="PROSITE-ProRule" id="PRU01193"/>
    </source>
</evidence>
<dbReference type="PANTHER" id="PTHR12064:SF97">
    <property type="entry name" value="METAL TRANSPORTER CNNM-5"/>
    <property type="match status" value="1"/>
</dbReference>
<feature type="compositionally biased region" description="Low complexity" evidence="8">
    <location>
        <begin position="571"/>
        <end position="582"/>
    </location>
</feature>
<evidence type="ECO:0000259" key="11">
    <source>
        <dbReference type="PROSITE" id="PS51371"/>
    </source>
</evidence>
<dbReference type="InterPro" id="IPR000644">
    <property type="entry name" value="CBS_dom"/>
</dbReference>
<feature type="transmembrane region" description="Helical" evidence="9">
    <location>
        <begin position="115"/>
        <end position="136"/>
    </location>
</feature>
<dbReference type="STRING" id="58919.A0A316Z4M3"/>
<feature type="region of interest" description="Disordered" evidence="8">
    <location>
        <begin position="598"/>
        <end position="625"/>
    </location>
</feature>
<protein>
    <submittedName>
        <fullName evidence="13">DUF21-domain-containing protein</fullName>
    </submittedName>
</protein>
<feature type="chain" id="PRO_5016348178" evidence="10">
    <location>
        <begin position="30"/>
        <end position="653"/>
    </location>
</feature>
<feature type="compositionally biased region" description="Polar residues" evidence="8">
    <location>
        <begin position="519"/>
        <end position="535"/>
    </location>
</feature>
<accession>A0A316Z4M3</accession>
<evidence type="ECO:0000256" key="1">
    <source>
        <dbReference type="ARBA" id="ARBA00004141"/>
    </source>
</evidence>
<feature type="compositionally biased region" description="Basic and acidic residues" evidence="8">
    <location>
        <begin position="503"/>
        <end position="513"/>
    </location>
</feature>
<feature type="transmembrane region" description="Helical" evidence="9">
    <location>
        <begin position="142"/>
        <end position="159"/>
    </location>
</feature>
<dbReference type="AlphaFoldDB" id="A0A316Z4M3"/>
<dbReference type="PROSITE" id="PS51371">
    <property type="entry name" value="CBS"/>
    <property type="match status" value="2"/>
</dbReference>
<dbReference type="RefSeq" id="XP_025596595.1">
    <property type="nucleotide sequence ID" value="XM_025743067.1"/>
</dbReference>
<gene>
    <name evidence="13" type="ORF">FA09DRAFT_331540</name>
</gene>
<reference evidence="13 14" key="1">
    <citation type="journal article" date="2018" name="Mol. Biol. Evol.">
        <title>Broad Genomic Sampling Reveals a Smut Pathogenic Ancestry of the Fungal Clade Ustilaginomycotina.</title>
        <authorList>
            <person name="Kijpornyongpan T."/>
            <person name="Mondo S.J."/>
            <person name="Barry K."/>
            <person name="Sandor L."/>
            <person name="Lee J."/>
            <person name="Lipzen A."/>
            <person name="Pangilinan J."/>
            <person name="LaButti K."/>
            <person name="Hainaut M."/>
            <person name="Henrissat B."/>
            <person name="Grigoriev I.V."/>
            <person name="Spatafora J.W."/>
            <person name="Aime M.C."/>
        </authorList>
    </citation>
    <scope>NUCLEOTIDE SEQUENCE [LARGE SCALE GENOMIC DNA]</scope>
    <source>
        <strain evidence="13 14">MCA 4186</strain>
    </source>
</reference>
<dbReference type="PROSITE" id="PS51846">
    <property type="entry name" value="CNNM"/>
    <property type="match status" value="1"/>
</dbReference>
<dbReference type="GO" id="GO:0005737">
    <property type="term" value="C:cytoplasm"/>
    <property type="evidence" value="ECO:0007669"/>
    <property type="project" value="TreeGrafter"/>
</dbReference>
<keyword evidence="3" id="KW-0677">Repeat</keyword>
<feature type="compositionally biased region" description="Low complexity" evidence="8">
    <location>
        <begin position="598"/>
        <end position="621"/>
    </location>
</feature>
<dbReference type="GO" id="GO:0010960">
    <property type="term" value="P:magnesium ion homeostasis"/>
    <property type="evidence" value="ECO:0007669"/>
    <property type="project" value="InterPro"/>
</dbReference>
<feature type="domain" description="CNNM transmembrane" evidence="12">
    <location>
        <begin position="52"/>
        <end position="234"/>
    </location>
</feature>
<dbReference type="InterPro" id="IPR002550">
    <property type="entry name" value="CNNM"/>
</dbReference>
<dbReference type="FunFam" id="3.10.580.10:FF:000006">
    <property type="entry name" value="DUF21 and CBS domain protein"/>
    <property type="match status" value="1"/>
</dbReference>
<evidence type="ECO:0000259" key="12">
    <source>
        <dbReference type="PROSITE" id="PS51846"/>
    </source>
</evidence>